<organism evidence="1 2">
    <name type="scientific">Baudoinia panamericana (strain UAMH 10762)</name>
    <name type="common">Angels' share fungus</name>
    <name type="synonym">Baudoinia compniacensis (strain UAMH 10762)</name>
    <dbReference type="NCBI Taxonomy" id="717646"/>
    <lineage>
        <taxon>Eukaryota</taxon>
        <taxon>Fungi</taxon>
        <taxon>Dikarya</taxon>
        <taxon>Ascomycota</taxon>
        <taxon>Pezizomycotina</taxon>
        <taxon>Dothideomycetes</taxon>
        <taxon>Dothideomycetidae</taxon>
        <taxon>Mycosphaerellales</taxon>
        <taxon>Teratosphaeriaceae</taxon>
        <taxon>Baudoinia</taxon>
    </lineage>
</organism>
<evidence type="ECO:0000313" key="2">
    <source>
        <dbReference type="Proteomes" id="UP000011761"/>
    </source>
</evidence>
<keyword evidence="2" id="KW-1185">Reference proteome</keyword>
<dbReference type="EMBL" id="KB445553">
    <property type="protein sequence ID" value="EMC98354.1"/>
    <property type="molecule type" value="Genomic_DNA"/>
</dbReference>
<reference evidence="1 2" key="1">
    <citation type="journal article" date="2012" name="PLoS Pathog.">
        <title>Diverse lifestyles and strategies of plant pathogenesis encoded in the genomes of eighteen Dothideomycetes fungi.</title>
        <authorList>
            <person name="Ohm R.A."/>
            <person name="Feau N."/>
            <person name="Henrissat B."/>
            <person name="Schoch C.L."/>
            <person name="Horwitz B.A."/>
            <person name="Barry K.W."/>
            <person name="Condon B.J."/>
            <person name="Copeland A.C."/>
            <person name="Dhillon B."/>
            <person name="Glaser F."/>
            <person name="Hesse C.N."/>
            <person name="Kosti I."/>
            <person name="LaButti K."/>
            <person name="Lindquist E.A."/>
            <person name="Lucas S."/>
            <person name="Salamov A.A."/>
            <person name="Bradshaw R.E."/>
            <person name="Ciuffetti L."/>
            <person name="Hamelin R.C."/>
            <person name="Kema G.H.J."/>
            <person name="Lawrence C."/>
            <person name="Scott J.A."/>
            <person name="Spatafora J.W."/>
            <person name="Turgeon B.G."/>
            <person name="de Wit P.J.G.M."/>
            <person name="Zhong S."/>
            <person name="Goodwin S.B."/>
            <person name="Grigoriev I.V."/>
        </authorList>
    </citation>
    <scope>NUCLEOTIDE SEQUENCE [LARGE SCALE GENOMIC DNA]</scope>
    <source>
        <strain evidence="1 2">UAMH 10762</strain>
    </source>
</reference>
<dbReference type="AlphaFoldDB" id="M2NGB9"/>
<dbReference type="HOGENOM" id="CLU_2996199_0_0_1"/>
<sequence>MLLGGSYHWLLRLSVSVNSEQCDRADILSNTVCASIRYQDRTNEPSFNTDKQTVPGA</sequence>
<gene>
    <name evidence="1" type="ORF">BAUCODRAFT_32386</name>
</gene>
<accession>M2NGB9</accession>
<dbReference type="Proteomes" id="UP000011761">
    <property type="component" value="Unassembled WGS sequence"/>
</dbReference>
<dbReference type="GeneID" id="19111763"/>
<dbReference type="RefSeq" id="XP_007674468.1">
    <property type="nucleotide sequence ID" value="XM_007676278.1"/>
</dbReference>
<proteinExistence type="predicted"/>
<protein>
    <submittedName>
        <fullName evidence="1">Uncharacterized protein</fullName>
    </submittedName>
</protein>
<name>M2NGB9_BAUPA</name>
<dbReference type="KEGG" id="bcom:BAUCODRAFT_32386"/>
<evidence type="ECO:0000313" key="1">
    <source>
        <dbReference type="EMBL" id="EMC98354.1"/>
    </source>
</evidence>